<evidence type="ECO:0000313" key="4">
    <source>
        <dbReference type="Proteomes" id="UP000186607"/>
    </source>
</evidence>
<dbReference type="AlphaFoldDB" id="A0A1U7P532"/>
<name>A0A1U7P532_9DEIO</name>
<feature type="region of interest" description="Disordered" evidence="1">
    <location>
        <begin position="973"/>
        <end position="1019"/>
    </location>
</feature>
<feature type="compositionally biased region" description="Basic and acidic residues" evidence="1">
    <location>
        <begin position="975"/>
        <end position="1011"/>
    </location>
</feature>
<sequence>MQGAQDALLDELVVYVERALRGAYGEDWVNRVTARFAGTPIDGVGKPQWDMQLAVKVMAEFWHDAFGDKLKQTDRNNIFELRDWRNALAHDQPFTYDDTHRALDTMHRVASRIGLGVAAQLMKERDETMRIKLREQERSVSRSVTHVDGKIPEGLKAWRDVIIPHADVREGKFLAAEFAADLAQVYKGDASAEYGEPRAFFNRTFVTAGLRDLLTNALTRLGKGEGDPVVELQTNFGGGKTHSMLALYHLFGDVPSQELPGLEAVHAKSGVPTAPANVNRAVLVGNSLGTGQRKQRDGTVTNTIWGELAYQLAGPQGYALVSQADEQRANPGTEKLIRLLKLASPCLILIDEWVSQLRELYNRHDLPAGSFESNVSFAQSLTEAAKSVPQALVVASLPASQTEVAGEGGSAALDALKQTFKRVQSTWLPANPEESFEIVRRRLFEPLQGDAYRQVDAVVKAFTDHYAANRTDFPVGAAEPDFGRRLKNSYPIHPSLFDALFGTWSAMERFQRTRGVLRLMALVIHRLWQDGEKSLMILPGTLPLDDVRVQAELRNYLSESWEAIMNQEVDGPSSLPVQVEAEDKSGMLGQVAAARRVTRSVFMCTAPKANTAHQGIDTRSVFLSSIQPGEQAGPFSDALRRVSQQAVYLYADASHYWFSTQPSLNRRAADLAAHLPEDEVLHDIERRLQVHTSARSRGDFAGVHVTADSGSVPDESKEPAVRLVILPPEFPHLKGSATSPATTRAHEIVTRRGNADRLGRNNVVVLAVDKARLDELFGRIKQYLAWSKIHQDADASNLTPSNKRQAESRMKEHDKGSDAQIGAAYTFLLTPYQTQDAGQGPPAILMDEERLAGDGELIERVTKKLVNSGKLTRNFGALLLNMKLQHLWANEPHLSVKQLLAYFAQYLYLDRLTSSEVLLAALREGVAASEPYFGYADGFVDGKYSNLKFGQDATVRADDLSVVVSRAAAQAQRTAEAEEARRSSKPHDSDKTPDETGTEDGFRTDPIRPEPKPVVPPPLPQQVFAEGKLDDARMVRKFQTIYEEIIQQVIDAGGDVSVELVIRGDVRGGLNTTQQRNLSENARNLGLKLQLE</sequence>
<evidence type="ECO:0000313" key="3">
    <source>
        <dbReference type="EMBL" id="OLV20266.1"/>
    </source>
</evidence>
<dbReference type="EMBL" id="MSTI01000005">
    <property type="protein sequence ID" value="OLV20266.1"/>
    <property type="molecule type" value="Genomic_DNA"/>
</dbReference>
<reference evidence="3 4" key="1">
    <citation type="submission" date="2017-01" db="EMBL/GenBank/DDBJ databases">
        <title>Genome Analysis of Deinococcus marmoris KOPRI26562.</title>
        <authorList>
            <person name="Kim J.H."/>
            <person name="Oh H.-M."/>
        </authorList>
    </citation>
    <scope>NUCLEOTIDE SEQUENCE [LARGE SCALE GENOMIC DNA]</scope>
    <source>
        <strain evidence="3 4">KOPRI26562</strain>
    </source>
</reference>
<protein>
    <recommendedName>
        <fullName evidence="2">Swt1-like HEPN domain-containing protein</fullName>
    </recommendedName>
</protein>
<feature type="compositionally biased region" description="Basic and acidic residues" evidence="1">
    <location>
        <begin position="804"/>
        <end position="817"/>
    </location>
</feature>
<evidence type="ECO:0000256" key="1">
    <source>
        <dbReference type="SAM" id="MobiDB-lite"/>
    </source>
</evidence>
<evidence type="ECO:0000259" key="2">
    <source>
        <dbReference type="Pfam" id="PF18731"/>
    </source>
</evidence>
<dbReference type="Pfam" id="PF18731">
    <property type="entry name" value="HEPN_Swt1"/>
    <property type="match status" value="1"/>
</dbReference>
<accession>A0A1U7P532</accession>
<organism evidence="3 4">
    <name type="scientific">Deinococcus marmoris</name>
    <dbReference type="NCBI Taxonomy" id="249408"/>
    <lineage>
        <taxon>Bacteria</taxon>
        <taxon>Thermotogati</taxon>
        <taxon>Deinococcota</taxon>
        <taxon>Deinococci</taxon>
        <taxon>Deinococcales</taxon>
        <taxon>Deinococcaceae</taxon>
        <taxon>Deinococcus</taxon>
    </lineage>
</organism>
<keyword evidence="4" id="KW-1185">Reference proteome</keyword>
<proteinExistence type="predicted"/>
<dbReference type="STRING" id="249408.BOO71_0000262"/>
<feature type="region of interest" description="Disordered" evidence="1">
    <location>
        <begin position="795"/>
        <end position="817"/>
    </location>
</feature>
<gene>
    <name evidence="3" type="ORF">BOO71_0000262</name>
</gene>
<feature type="domain" description="Swt1-like HEPN" evidence="2">
    <location>
        <begin position="7"/>
        <end position="114"/>
    </location>
</feature>
<dbReference type="Proteomes" id="UP000186607">
    <property type="component" value="Unassembled WGS sequence"/>
</dbReference>
<dbReference type="InterPro" id="IPR007555">
    <property type="entry name" value="DUF499"/>
</dbReference>
<dbReference type="Pfam" id="PF04465">
    <property type="entry name" value="DUF499"/>
    <property type="match status" value="1"/>
</dbReference>
<comment type="caution">
    <text evidence="3">The sequence shown here is derived from an EMBL/GenBank/DDBJ whole genome shotgun (WGS) entry which is preliminary data.</text>
</comment>
<dbReference type="InterPro" id="IPR041650">
    <property type="entry name" value="HEPN_Swt1"/>
</dbReference>